<reference evidence="4" key="1">
    <citation type="journal article" date="2013" name="Genome Announc.">
        <title>Draft genome sequence of the ascomycete Phaeoacremonium aleophilum strain UCR-PA7, a causal agent of the esca disease complex in grapevines.</title>
        <authorList>
            <person name="Blanco-Ulate B."/>
            <person name="Rolshausen P."/>
            <person name="Cantu D."/>
        </authorList>
    </citation>
    <scope>NUCLEOTIDE SEQUENCE [LARGE SCALE GENOMIC DNA]</scope>
    <source>
        <strain evidence="4">UCR-PA7</strain>
    </source>
</reference>
<evidence type="ECO:0000259" key="2">
    <source>
        <dbReference type="PROSITE" id="PS51025"/>
    </source>
</evidence>
<evidence type="ECO:0000313" key="4">
    <source>
        <dbReference type="Proteomes" id="UP000014074"/>
    </source>
</evidence>
<dbReference type="InterPro" id="IPR052225">
    <property type="entry name" value="Ser/Arg_repetitive_matrix"/>
</dbReference>
<sequence>MASGVDAKLLKSTKFPPEFNQKVDMTKVNLQVMKKWIAGKISEILGSEDDVVTELCFNLIEGSRYPDIKSLQIQLTGFLDKDTAIFCKELWKLCLSAQTSPQGVPKELLEAKKLELIQEKIEADKAAEEARVRLGVAGVVTEPLSIVAEASVVAGAAHAPHHLVVEMFEIVTSIEVLRAGIHTSLETGGLHNVMRGDVGPTAGPLQPTLPPDHAPQLPVRLVVVDRAPGLTALLGGAALYRARHPPTARLARDLALHCARTTIARVGGLPP</sequence>
<evidence type="ECO:0000313" key="3">
    <source>
        <dbReference type="EMBL" id="EON97969.1"/>
    </source>
</evidence>
<dbReference type="PANTHER" id="PTHR23148">
    <property type="entry name" value="SERINE/ARGININE REGULATED NUCLEAR MATRIX PROTEIN"/>
    <property type="match status" value="1"/>
</dbReference>
<feature type="domain" description="PWI" evidence="2">
    <location>
        <begin position="12"/>
        <end position="111"/>
    </location>
</feature>
<dbReference type="AlphaFoldDB" id="R8BF99"/>
<dbReference type="Pfam" id="PF01480">
    <property type="entry name" value="PWI"/>
    <property type="match status" value="1"/>
</dbReference>
<dbReference type="GO" id="GO:0003723">
    <property type="term" value="F:RNA binding"/>
    <property type="evidence" value="ECO:0007669"/>
    <property type="project" value="TreeGrafter"/>
</dbReference>
<dbReference type="GO" id="GO:0048024">
    <property type="term" value="P:regulation of mRNA splicing, via spliceosome"/>
    <property type="evidence" value="ECO:0007669"/>
    <property type="project" value="TreeGrafter"/>
</dbReference>
<organism evidence="3 4">
    <name type="scientific">Phaeoacremonium minimum (strain UCR-PA7)</name>
    <name type="common">Esca disease fungus</name>
    <name type="synonym">Togninia minima</name>
    <dbReference type="NCBI Taxonomy" id="1286976"/>
    <lineage>
        <taxon>Eukaryota</taxon>
        <taxon>Fungi</taxon>
        <taxon>Dikarya</taxon>
        <taxon>Ascomycota</taxon>
        <taxon>Pezizomycotina</taxon>
        <taxon>Sordariomycetes</taxon>
        <taxon>Sordariomycetidae</taxon>
        <taxon>Togniniales</taxon>
        <taxon>Togniniaceae</taxon>
        <taxon>Phaeoacremonium</taxon>
    </lineage>
</organism>
<protein>
    <submittedName>
        <fullName evidence="3">Putative pwi domain mrna processing protein</fullName>
    </submittedName>
</protein>
<dbReference type="GO" id="GO:0005681">
    <property type="term" value="C:spliceosomal complex"/>
    <property type="evidence" value="ECO:0007669"/>
    <property type="project" value="TreeGrafter"/>
</dbReference>
<dbReference type="PANTHER" id="PTHR23148:SF0">
    <property type="entry name" value="SERINE_ARGININE REPETITIVE MATRIX PROTEIN 1"/>
    <property type="match status" value="1"/>
</dbReference>
<dbReference type="InterPro" id="IPR002483">
    <property type="entry name" value="PWI_dom"/>
</dbReference>
<dbReference type="KEGG" id="tmn:UCRPA7_6570"/>
<dbReference type="Gene3D" id="1.20.1390.10">
    <property type="entry name" value="PWI domain"/>
    <property type="match status" value="1"/>
</dbReference>
<name>R8BF99_PHAM7</name>
<dbReference type="PROSITE" id="PS51025">
    <property type="entry name" value="PWI"/>
    <property type="match status" value="1"/>
</dbReference>
<evidence type="ECO:0000256" key="1">
    <source>
        <dbReference type="ARBA" id="ARBA00022664"/>
    </source>
</evidence>
<gene>
    <name evidence="3" type="ORF">UCRPA7_6570</name>
</gene>
<dbReference type="RefSeq" id="XP_007917298.1">
    <property type="nucleotide sequence ID" value="XM_007919107.1"/>
</dbReference>
<dbReference type="InterPro" id="IPR036483">
    <property type="entry name" value="PWI_dom_sf"/>
</dbReference>
<accession>R8BF99</accession>
<dbReference type="GO" id="GO:0006397">
    <property type="term" value="P:mRNA processing"/>
    <property type="evidence" value="ECO:0007669"/>
    <property type="project" value="UniProtKB-KW"/>
</dbReference>
<dbReference type="eggNOG" id="KOG2146">
    <property type="taxonomic scope" value="Eukaryota"/>
</dbReference>
<dbReference type="OrthoDB" id="163257at2759"/>
<proteinExistence type="predicted"/>
<dbReference type="Proteomes" id="UP000014074">
    <property type="component" value="Unassembled WGS sequence"/>
</dbReference>
<dbReference type="HOGENOM" id="CLU_1027390_0_0_1"/>
<dbReference type="GeneID" id="19327240"/>
<dbReference type="SMART" id="SM00311">
    <property type="entry name" value="PWI"/>
    <property type="match status" value="1"/>
</dbReference>
<dbReference type="EMBL" id="KB933247">
    <property type="protein sequence ID" value="EON97969.1"/>
    <property type="molecule type" value="Genomic_DNA"/>
</dbReference>
<keyword evidence="4" id="KW-1185">Reference proteome</keyword>
<dbReference type="SUPFAM" id="SSF101233">
    <property type="entry name" value="PWI domain"/>
    <property type="match status" value="1"/>
</dbReference>
<keyword evidence="1" id="KW-0507">mRNA processing</keyword>